<keyword evidence="3" id="KW-0411">Iron-sulfur</keyword>
<proteinExistence type="predicted"/>
<reference evidence="4 5" key="1">
    <citation type="journal article" date="2018" name="ISME J.">
        <title>A methanotrophic archaeon couples anaerobic oxidation of methane to Fe(III) reduction.</title>
        <authorList>
            <person name="Cai C."/>
            <person name="Leu A.O."/>
            <person name="Xie G.J."/>
            <person name="Guo J."/>
            <person name="Feng Y."/>
            <person name="Zhao J.X."/>
            <person name="Tyson G.W."/>
            <person name="Yuan Z."/>
            <person name="Hu S."/>
        </authorList>
    </citation>
    <scope>NUCLEOTIDE SEQUENCE [LARGE SCALE GENOMIC DNA]</scope>
    <source>
        <strain evidence="4">FeB_12</strain>
    </source>
</reference>
<protein>
    <submittedName>
        <fullName evidence="4">NADH-quinone oxidoreductase subunit F</fullName>
    </submittedName>
</protein>
<feature type="non-terminal residue" evidence="4">
    <location>
        <position position="169"/>
    </location>
</feature>
<gene>
    <name evidence="4" type="ORF">C3F09_04600</name>
</gene>
<organism evidence="4 5">
    <name type="scientific">candidate division GN15 bacterium</name>
    <dbReference type="NCBI Taxonomy" id="2072418"/>
    <lineage>
        <taxon>Bacteria</taxon>
        <taxon>candidate division GN15</taxon>
    </lineage>
</organism>
<dbReference type="EMBL" id="PQAP01000044">
    <property type="protein sequence ID" value="PWB73905.1"/>
    <property type="molecule type" value="Genomic_DNA"/>
</dbReference>
<dbReference type="AlphaFoldDB" id="A0A855X2A5"/>
<keyword evidence="1" id="KW-0479">Metal-binding</keyword>
<dbReference type="PANTHER" id="PTHR43578:SF3">
    <property type="entry name" value="NADH-QUINONE OXIDOREDUCTASE SUBUNIT F"/>
    <property type="match status" value="1"/>
</dbReference>
<dbReference type="Gene3D" id="6.10.250.1450">
    <property type="match status" value="1"/>
</dbReference>
<dbReference type="InterPro" id="IPR037225">
    <property type="entry name" value="Nuo51_FMN-bd_sf"/>
</dbReference>
<name>A0A855X2A5_9BACT</name>
<keyword evidence="2" id="KW-0408">Iron</keyword>
<evidence type="ECO:0000256" key="3">
    <source>
        <dbReference type="ARBA" id="ARBA00023014"/>
    </source>
</evidence>
<evidence type="ECO:0000256" key="2">
    <source>
        <dbReference type="ARBA" id="ARBA00023004"/>
    </source>
</evidence>
<dbReference type="CDD" id="cd02980">
    <property type="entry name" value="TRX_Fd_family"/>
    <property type="match status" value="1"/>
</dbReference>
<accession>A0A855X2A5</accession>
<evidence type="ECO:0000256" key="1">
    <source>
        <dbReference type="ARBA" id="ARBA00022723"/>
    </source>
</evidence>
<dbReference type="SUPFAM" id="SSF142019">
    <property type="entry name" value="Nqo1 FMN-binding domain-like"/>
    <property type="match status" value="1"/>
</dbReference>
<dbReference type="InterPro" id="IPR036249">
    <property type="entry name" value="Thioredoxin-like_sf"/>
</dbReference>
<dbReference type="PANTHER" id="PTHR43578">
    <property type="entry name" value="NADH-QUINONE OXIDOREDUCTASE SUBUNIT F"/>
    <property type="match status" value="1"/>
</dbReference>
<evidence type="ECO:0000313" key="4">
    <source>
        <dbReference type="EMBL" id="PWB73905.1"/>
    </source>
</evidence>
<sequence length="169" mass="18103">MTTVSIGLGTCGISAGGEKVLKAFQDELKDRPGAFLLKETGCIGMCYREVLVEVSNGSGTTSLYGDVTPEKVGRIVQDHVLSGKVIDEWLVSGDNREKGFFENQIRIVLRNCGKIDPGSIDEYIATGGYTALEKVLKSMTPDQVIKEVIDSGLKGRGGGGFPSGTKWKL</sequence>
<evidence type="ECO:0000313" key="5">
    <source>
        <dbReference type="Proteomes" id="UP000250918"/>
    </source>
</evidence>
<dbReference type="Gene3D" id="3.40.30.10">
    <property type="entry name" value="Glutaredoxin"/>
    <property type="match status" value="1"/>
</dbReference>
<dbReference type="GO" id="GO:0051536">
    <property type="term" value="F:iron-sulfur cluster binding"/>
    <property type="evidence" value="ECO:0007669"/>
    <property type="project" value="UniProtKB-KW"/>
</dbReference>
<dbReference type="Proteomes" id="UP000250918">
    <property type="component" value="Unassembled WGS sequence"/>
</dbReference>
<comment type="caution">
    <text evidence="4">The sequence shown here is derived from an EMBL/GenBank/DDBJ whole genome shotgun (WGS) entry which is preliminary data.</text>
</comment>
<dbReference type="GO" id="GO:0046872">
    <property type="term" value="F:metal ion binding"/>
    <property type="evidence" value="ECO:0007669"/>
    <property type="project" value="UniProtKB-KW"/>
</dbReference>
<dbReference type="SUPFAM" id="SSF52833">
    <property type="entry name" value="Thioredoxin-like"/>
    <property type="match status" value="1"/>
</dbReference>